<dbReference type="OrthoDB" id="1488930at2"/>
<dbReference type="AlphaFoldDB" id="A0A365XT98"/>
<sequence length="771" mass="87729">MHPLLRNLLRIASHLLKSIWLFFPGIIFLLFIIFISWSMDQGKDVIVAYTENTYHERIIFFLAIGFWVYVSWYSSRIISYIKKARQIMDIQDQAMISETAATADYNHYSDRFPISKPFLDAFPRLLGNCCFLLLELALLQSPVLYYPLSSTVSWLVFAAALTGLYFLPRPLNKLSLQPAFPKVFLILLAAWLTVAIATSFIPHISILLLLALLVLLHALFLLYTHLRRVELDIYARKSLLLSHTLLDDVMKYFYIPRSEKGFFRLFIIIGCAALVVYVGAIYSLGFARRLGPFPFLLLACGMLLLFGNIITALSVRYRISLHFLLLVMALIFGLKETHYVKLTTAQNGNHYNQRPSLDTYLRTWLDSRPVTTDSTYDIYFVLANGGASRSAYWTAAVLGEIEDASIRNHPDDRFSRHLFCLSGTSGGGVGVASFFALLKDKTRQQPLYARSAMAYLKQDYFSYTFARMLGPDFFRYIIRTSRSGDRAAALEESFENSTQIAGDSLYRVPFDEALSSFPAMRADTILMPVLCINTTRMQDGNPGVVTNLQLNADVFNSRVDVLSLLRHDSDITITSGAILGARFPFLSPAGRIQDQYFVDGGYFDNSGAGIIQEIIRGIINIGEDDRHQHGDTSRLYQQISHLHFKVLHITNSAIIPGEDHFRSVAPVINDLFAPVFTVAGAYGMQTTVNDKRLIHYISDINDYYYKRASYIQIPLYKDSLEWQHDPLRERFPKGEPSYTMNWCMSDTTIRRINQRLKNNTALTAIINDIKK</sequence>
<organism evidence="4 5">
    <name type="scientific">Chitinophaga flava</name>
    <dbReference type="NCBI Taxonomy" id="2259036"/>
    <lineage>
        <taxon>Bacteria</taxon>
        <taxon>Pseudomonadati</taxon>
        <taxon>Bacteroidota</taxon>
        <taxon>Chitinophagia</taxon>
        <taxon>Chitinophagales</taxon>
        <taxon>Chitinophagaceae</taxon>
        <taxon>Chitinophaga</taxon>
    </lineage>
</organism>
<feature type="transmembrane region" description="Helical" evidence="2">
    <location>
        <begin position="58"/>
        <end position="78"/>
    </location>
</feature>
<evidence type="ECO:0000259" key="3">
    <source>
        <dbReference type="Pfam" id="PF01734"/>
    </source>
</evidence>
<dbReference type="SUPFAM" id="SSF52151">
    <property type="entry name" value="FabD/lysophospholipase-like"/>
    <property type="match status" value="1"/>
</dbReference>
<gene>
    <name evidence="4" type="ORF">DF182_24025</name>
</gene>
<feature type="transmembrane region" description="Helical" evidence="2">
    <location>
        <begin position="20"/>
        <end position="38"/>
    </location>
</feature>
<evidence type="ECO:0000256" key="2">
    <source>
        <dbReference type="SAM" id="Phobius"/>
    </source>
</evidence>
<name>A0A365XT98_9BACT</name>
<keyword evidence="5" id="KW-1185">Reference proteome</keyword>
<dbReference type="RefSeq" id="WP_113618328.1">
    <property type="nucleotide sequence ID" value="NZ_QFFJ01000002.1"/>
</dbReference>
<evidence type="ECO:0000256" key="1">
    <source>
        <dbReference type="ARBA" id="ARBA00023098"/>
    </source>
</evidence>
<dbReference type="GO" id="GO:0006629">
    <property type="term" value="P:lipid metabolic process"/>
    <property type="evidence" value="ECO:0007669"/>
    <property type="project" value="UniProtKB-KW"/>
</dbReference>
<dbReference type="InterPro" id="IPR016035">
    <property type="entry name" value="Acyl_Trfase/lysoPLipase"/>
</dbReference>
<evidence type="ECO:0000313" key="4">
    <source>
        <dbReference type="EMBL" id="RBL89579.1"/>
    </source>
</evidence>
<evidence type="ECO:0000313" key="5">
    <source>
        <dbReference type="Proteomes" id="UP000253410"/>
    </source>
</evidence>
<dbReference type="Proteomes" id="UP000253410">
    <property type="component" value="Unassembled WGS sequence"/>
</dbReference>
<feature type="transmembrane region" description="Helical" evidence="2">
    <location>
        <begin position="145"/>
        <end position="167"/>
    </location>
</feature>
<feature type="transmembrane region" description="Helical" evidence="2">
    <location>
        <begin position="179"/>
        <end position="200"/>
    </location>
</feature>
<feature type="domain" description="PNPLA" evidence="3">
    <location>
        <begin position="385"/>
        <end position="608"/>
    </location>
</feature>
<proteinExistence type="predicted"/>
<feature type="transmembrane region" description="Helical" evidence="2">
    <location>
        <begin position="261"/>
        <end position="281"/>
    </location>
</feature>
<feature type="transmembrane region" description="Helical" evidence="2">
    <location>
        <begin position="206"/>
        <end position="226"/>
    </location>
</feature>
<protein>
    <recommendedName>
        <fullName evidence="3">PNPLA domain-containing protein</fullName>
    </recommendedName>
</protein>
<dbReference type="EMBL" id="QFFJ01000002">
    <property type="protein sequence ID" value="RBL89579.1"/>
    <property type="molecule type" value="Genomic_DNA"/>
</dbReference>
<keyword evidence="1" id="KW-0443">Lipid metabolism</keyword>
<keyword evidence="2" id="KW-0472">Membrane</keyword>
<accession>A0A365XT98</accession>
<dbReference type="InterPro" id="IPR002641">
    <property type="entry name" value="PNPLA_dom"/>
</dbReference>
<reference evidence="4 5" key="1">
    <citation type="submission" date="2018-05" db="EMBL/GenBank/DDBJ databases">
        <title>Chitinophaga sp. K3CV102501T nov., isolated from isolated from a monsoon evergreen broad-leaved forest soil.</title>
        <authorList>
            <person name="Lv Y."/>
        </authorList>
    </citation>
    <scope>NUCLEOTIDE SEQUENCE [LARGE SCALE GENOMIC DNA]</scope>
    <source>
        <strain evidence="4 5">GDMCC 1.1325</strain>
    </source>
</reference>
<dbReference type="Pfam" id="PF01734">
    <property type="entry name" value="Patatin"/>
    <property type="match status" value="1"/>
</dbReference>
<dbReference type="Gene3D" id="3.40.1090.10">
    <property type="entry name" value="Cytosolic phospholipase A2 catalytic domain"/>
    <property type="match status" value="1"/>
</dbReference>
<keyword evidence="2" id="KW-0812">Transmembrane</keyword>
<keyword evidence="2" id="KW-1133">Transmembrane helix</keyword>
<feature type="transmembrane region" description="Helical" evidence="2">
    <location>
        <begin position="317"/>
        <end position="334"/>
    </location>
</feature>
<comment type="caution">
    <text evidence="4">The sequence shown here is derived from an EMBL/GenBank/DDBJ whole genome shotgun (WGS) entry which is preliminary data.</text>
</comment>
<feature type="transmembrane region" description="Helical" evidence="2">
    <location>
        <begin position="293"/>
        <end position="311"/>
    </location>
</feature>